<accession>A0ABY9QB47</accession>
<keyword evidence="3 4" id="KW-0067">ATP-binding</keyword>
<dbReference type="PANTHER" id="PTHR23407">
    <property type="entry name" value="ATPASE INHIBITOR/5-FORMYLTETRAHYDROFOLATE CYCLO-LIGASE"/>
    <property type="match status" value="1"/>
</dbReference>
<comment type="similarity">
    <text evidence="1 4">Belongs to the 5-formyltetrahydrofolate cyclo-ligase family.</text>
</comment>
<protein>
    <recommendedName>
        <fullName evidence="4">5-formyltetrahydrofolate cyclo-ligase</fullName>
        <ecNumber evidence="4">6.3.3.2</ecNumber>
    </recommendedName>
</protein>
<proteinExistence type="inferred from homology"/>
<organism evidence="5 6">
    <name type="scientific">Geobacillus thermodenitrificans</name>
    <dbReference type="NCBI Taxonomy" id="33940"/>
    <lineage>
        <taxon>Bacteria</taxon>
        <taxon>Bacillati</taxon>
        <taxon>Bacillota</taxon>
        <taxon>Bacilli</taxon>
        <taxon>Bacillales</taxon>
        <taxon>Anoxybacillaceae</taxon>
        <taxon>Geobacillus</taxon>
    </lineage>
</organism>
<dbReference type="EC" id="6.3.3.2" evidence="4"/>
<dbReference type="InterPro" id="IPR037171">
    <property type="entry name" value="NagB/RpiA_transferase-like"/>
</dbReference>
<keyword evidence="5" id="KW-0436">Ligase</keyword>
<evidence type="ECO:0000256" key="2">
    <source>
        <dbReference type="ARBA" id="ARBA00022741"/>
    </source>
</evidence>
<dbReference type="GO" id="GO:0030272">
    <property type="term" value="F:5-formyltetrahydrofolate cyclo-ligase activity"/>
    <property type="evidence" value="ECO:0007669"/>
    <property type="project" value="UniProtKB-EC"/>
</dbReference>
<keyword evidence="2 4" id="KW-0547">Nucleotide-binding</keyword>
<evidence type="ECO:0000256" key="3">
    <source>
        <dbReference type="ARBA" id="ARBA00022840"/>
    </source>
</evidence>
<dbReference type="EMBL" id="CP133461">
    <property type="protein sequence ID" value="WMV75358.1"/>
    <property type="molecule type" value="Genomic_DNA"/>
</dbReference>
<sequence length="189" mass="21600">MDCKRELRRRMVDRLRQLSPAEKQAYDRQIAAYLYRWRQWQEAKVVAITIAKETEVDTVPIIERAWQEGKTVGVPKCNPMTKTMTFRQIASFAQLEKAYAGLLEPIEEQTTALGHDEFDLIIVPGVCFTKTGYRIGYGGGYYDRYLQGITATTAALAYSFQVVEDIPVEDHDVPVEFMITDQGVIHCEP</sequence>
<dbReference type="PANTHER" id="PTHR23407:SF1">
    <property type="entry name" value="5-FORMYLTETRAHYDROFOLATE CYCLO-LIGASE"/>
    <property type="match status" value="1"/>
</dbReference>
<evidence type="ECO:0000313" key="5">
    <source>
        <dbReference type="EMBL" id="WMV75358.1"/>
    </source>
</evidence>
<dbReference type="Proteomes" id="UP001297580">
    <property type="component" value="Chromosome"/>
</dbReference>
<dbReference type="InterPro" id="IPR002698">
    <property type="entry name" value="FTHF_cligase"/>
</dbReference>
<keyword evidence="4" id="KW-0479">Metal-binding</keyword>
<dbReference type="RefSeq" id="WP_011887814.1">
    <property type="nucleotide sequence ID" value="NZ_CP133461.1"/>
</dbReference>
<dbReference type="NCBIfam" id="TIGR02727">
    <property type="entry name" value="MTHFS_bact"/>
    <property type="match status" value="1"/>
</dbReference>
<name>A0ABY9QB47_GEOTD</name>
<dbReference type="SUPFAM" id="SSF100950">
    <property type="entry name" value="NagB/RpiA/CoA transferase-like"/>
    <property type="match status" value="1"/>
</dbReference>
<evidence type="ECO:0000256" key="4">
    <source>
        <dbReference type="RuleBase" id="RU361279"/>
    </source>
</evidence>
<keyword evidence="6" id="KW-1185">Reference proteome</keyword>
<evidence type="ECO:0000256" key="1">
    <source>
        <dbReference type="ARBA" id="ARBA00010638"/>
    </source>
</evidence>
<dbReference type="InterPro" id="IPR024185">
    <property type="entry name" value="FTHF_cligase-like_sf"/>
</dbReference>
<comment type="catalytic activity">
    <reaction evidence="4">
        <text>(6S)-5-formyl-5,6,7,8-tetrahydrofolate + ATP = (6R)-5,10-methenyltetrahydrofolate + ADP + phosphate</text>
        <dbReference type="Rhea" id="RHEA:10488"/>
        <dbReference type="ChEBI" id="CHEBI:30616"/>
        <dbReference type="ChEBI" id="CHEBI:43474"/>
        <dbReference type="ChEBI" id="CHEBI:57455"/>
        <dbReference type="ChEBI" id="CHEBI:57457"/>
        <dbReference type="ChEBI" id="CHEBI:456216"/>
        <dbReference type="EC" id="6.3.3.2"/>
    </reaction>
</comment>
<gene>
    <name evidence="5" type="ORF">HSX42_13950</name>
</gene>
<keyword evidence="4" id="KW-0460">Magnesium</keyword>
<dbReference type="Pfam" id="PF01812">
    <property type="entry name" value="5-FTHF_cyc-lig"/>
    <property type="match status" value="1"/>
</dbReference>
<evidence type="ECO:0000313" key="6">
    <source>
        <dbReference type="Proteomes" id="UP001297580"/>
    </source>
</evidence>
<dbReference type="PIRSF" id="PIRSF006806">
    <property type="entry name" value="FTHF_cligase"/>
    <property type="match status" value="1"/>
</dbReference>
<comment type="cofactor">
    <cofactor evidence="4">
        <name>Mg(2+)</name>
        <dbReference type="ChEBI" id="CHEBI:18420"/>
    </cofactor>
</comment>
<reference evidence="5 6" key="1">
    <citation type="submission" date="2023-08" db="EMBL/GenBank/DDBJ databases">
        <title>Complete genome sequence of Geobacillus thermodenitrificans K1041, a genetically tractable strain representative of the genus Geobacillus.</title>
        <authorList>
            <person name="Kani S."/>
            <person name="Suzuki H."/>
        </authorList>
    </citation>
    <scope>NUCLEOTIDE SEQUENCE [LARGE SCALE GENOMIC DNA]</scope>
    <source>
        <strain evidence="5 6">K1041</strain>
    </source>
</reference>
<dbReference type="Gene3D" id="3.40.50.10420">
    <property type="entry name" value="NagB/RpiA/CoA transferase-like"/>
    <property type="match status" value="1"/>
</dbReference>